<proteinExistence type="predicted"/>
<dbReference type="EMBL" id="BARV01032660">
    <property type="protein sequence ID" value="GAI36568.1"/>
    <property type="molecule type" value="Genomic_DNA"/>
</dbReference>
<organism evidence="1">
    <name type="scientific">marine sediment metagenome</name>
    <dbReference type="NCBI Taxonomy" id="412755"/>
    <lineage>
        <taxon>unclassified sequences</taxon>
        <taxon>metagenomes</taxon>
        <taxon>ecological metagenomes</taxon>
    </lineage>
</organism>
<feature type="non-terminal residue" evidence="1">
    <location>
        <position position="1"/>
    </location>
</feature>
<comment type="caution">
    <text evidence="1">The sequence shown here is derived from an EMBL/GenBank/DDBJ whole genome shotgun (WGS) entry which is preliminary data.</text>
</comment>
<gene>
    <name evidence="1" type="ORF">S06H3_51471</name>
</gene>
<dbReference type="InterPro" id="IPR036291">
    <property type="entry name" value="NAD(P)-bd_dom_sf"/>
</dbReference>
<accession>X1MZ54</accession>
<dbReference type="SUPFAM" id="SSF51735">
    <property type="entry name" value="NAD(P)-binding Rossmann-fold domains"/>
    <property type="match status" value="1"/>
</dbReference>
<reference evidence="1" key="1">
    <citation type="journal article" date="2014" name="Front. Microbiol.">
        <title>High frequency of phylogenetically diverse reductive dehalogenase-homologous genes in deep subseafloor sedimentary metagenomes.</title>
        <authorList>
            <person name="Kawai M."/>
            <person name="Futagami T."/>
            <person name="Toyoda A."/>
            <person name="Takaki Y."/>
            <person name="Nishi S."/>
            <person name="Hori S."/>
            <person name="Arai W."/>
            <person name="Tsubouchi T."/>
            <person name="Morono Y."/>
            <person name="Uchiyama I."/>
            <person name="Ito T."/>
            <person name="Fujiyama A."/>
            <person name="Inagaki F."/>
            <person name="Takami H."/>
        </authorList>
    </citation>
    <scope>NUCLEOTIDE SEQUENCE</scope>
    <source>
        <strain evidence="1">Expedition CK06-06</strain>
    </source>
</reference>
<name>X1MZ54_9ZZZZ</name>
<evidence type="ECO:0000313" key="1">
    <source>
        <dbReference type="EMBL" id="GAI36568.1"/>
    </source>
</evidence>
<sequence length="46" mass="5107">RKQTEWHLWAGRRMTTQAKWLLSDAAKFVTGIVVPVDGGFSAFSGV</sequence>
<evidence type="ECO:0008006" key="2">
    <source>
        <dbReference type="Google" id="ProtNLM"/>
    </source>
</evidence>
<dbReference type="AlphaFoldDB" id="X1MZ54"/>
<dbReference type="Gene3D" id="3.40.50.720">
    <property type="entry name" value="NAD(P)-binding Rossmann-like Domain"/>
    <property type="match status" value="1"/>
</dbReference>
<protein>
    <recommendedName>
        <fullName evidence="2">D-mannonate oxidoreductase</fullName>
    </recommendedName>
</protein>